<evidence type="ECO:0000256" key="3">
    <source>
        <dbReference type="ARBA" id="ARBA00022801"/>
    </source>
</evidence>
<gene>
    <name evidence="5" type="ORF">LCGC14_1159470</name>
</gene>
<dbReference type="Pfam" id="PF08774">
    <property type="entry name" value="VRR_NUC"/>
    <property type="match status" value="1"/>
</dbReference>
<protein>
    <recommendedName>
        <fullName evidence="4">VRR-NUC domain-containing protein</fullName>
    </recommendedName>
</protein>
<accession>A0A0F9MG75</accession>
<name>A0A0F9MG75_9ZZZZ</name>
<keyword evidence="2" id="KW-0540">Nuclease</keyword>
<feature type="domain" description="VRR-NUC" evidence="4">
    <location>
        <begin position="1"/>
        <end position="105"/>
    </location>
</feature>
<dbReference type="GO" id="GO:0004518">
    <property type="term" value="F:nuclease activity"/>
    <property type="evidence" value="ECO:0007669"/>
    <property type="project" value="UniProtKB-KW"/>
</dbReference>
<reference evidence="5" key="1">
    <citation type="journal article" date="2015" name="Nature">
        <title>Complex archaea that bridge the gap between prokaryotes and eukaryotes.</title>
        <authorList>
            <person name="Spang A."/>
            <person name="Saw J.H."/>
            <person name="Jorgensen S.L."/>
            <person name="Zaremba-Niedzwiedzka K."/>
            <person name="Martijn J."/>
            <person name="Lind A.E."/>
            <person name="van Eijk R."/>
            <person name="Schleper C."/>
            <person name="Guy L."/>
            <person name="Ettema T.J."/>
        </authorList>
    </citation>
    <scope>NUCLEOTIDE SEQUENCE</scope>
</reference>
<organism evidence="5">
    <name type="scientific">marine sediment metagenome</name>
    <dbReference type="NCBI Taxonomy" id="412755"/>
    <lineage>
        <taxon>unclassified sequences</taxon>
        <taxon>metagenomes</taxon>
        <taxon>ecological metagenomes</taxon>
    </lineage>
</organism>
<dbReference type="SMART" id="SM00990">
    <property type="entry name" value="VRR_NUC"/>
    <property type="match status" value="1"/>
</dbReference>
<dbReference type="AlphaFoldDB" id="A0A0F9MG75"/>
<evidence type="ECO:0000256" key="2">
    <source>
        <dbReference type="ARBA" id="ARBA00022722"/>
    </source>
</evidence>
<dbReference type="GO" id="GO:0016788">
    <property type="term" value="F:hydrolase activity, acting on ester bonds"/>
    <property type="evidence" value="ECO:0007669"/>
    <property type="project" value="InterPro"/>
</dbReference>
<comment type="cofactor">
    <cofactor evidence="1">
        <name>Mg(2+)</name>
        <dbReference type="ChEBI" id="CHEBI:18420"/>
    </cofactor>
</comment>
<dbReference type="Gene3D" id="3.40.1350.10">
    <property type="match status" value="1"/>
</dbReference>
<dbReference type="InterPro" id="IPR011856">
    <property type="entry name" value="tRNA_endonuc-like_dom_sf"/>
</dbReference>
<dbReference type="GO" id="GO:0003676">
    <property type="term" value="F:nucleic acid binding"/>
    <property type="evidence" value="ECO:0007669"/>
    <property type="project" value="InterPro"/>
</dbReference>
<dbReference type="InterPro" id="IPR014883">
    <property type="entry name" value="VRR_NUC"/>
</dbReference>
<evidence type="ECO:0000313" key="5">
    <source>
        <dbReference type="EMBL" id="KKM98291.1"/>
    </source>
</evidence>
<evidence type="ECO:0000256" key="1">
    <source>
        <dbReference type="ARBA" id="ARBA00001946"/>
    </source>
</evidence>
<sequence>MAEKSLAAKLRLAAPKHDARLFRNQVGTYKMADGRYLTSGLGTGSPDLIGWKTVTVTAEMVGKPVAVFVGLELKSGKREPTDEQIQWLQQIRESGGLAGTVYTEEEGIEALKQQKER</sequence>
<dbReference type="EMBL" id="LAZR01005640">
    <property type="protein sequence ID" value="KKM98291.1"/>
    <property type="molecule type" value="Genomic_DNA"/>
</dbReference>
<proteinExistence type="predicted"/>
<keyword evidence="3" id="KW-0378">Hydrolase</keyword>
<comment type="caution">
    <text evidence="5">The sequence shown here is derived from an EMBL/GenBank/DDBJ whole genome shotgun (WGS) entry which is preliminary data.</text>
</comment>
<evidence type="ECO:0000259" key="4">
    <source>
        <dbReference type="SMART" id="SM00990"/>
    </source>
</evidence>